<dbReference type="PROSITE" id="PS50011">
    <property type="entry name" value="PROTEIN_KINASE_DOM"/>
    <property type="match status" value="1"/>
</dbReference>
<keyword evidence="4" id="KW-0547">Nucleotide-binding</keyword>
<name>A0A183DYU2_9BILA</name>
<evidence type="ECO:0000313" key="10">
    <source>
        <dbReference type="EMBL" id="VDN23172.1"/>
    </source>
</evidence>
<dbReference type="InterPro" id="IPR000719">
    <property type="entry name" value="Prot_kinase_dom"/>
</dbReference>
<evidence type="ECO:0000256" key="8">
    <source>
        <dbReference type="ARBA" id="ARBA00048679"/>
    </source>
</evidence>
<proteinExistence type="predicted"/>
<organism evidence="12">
    <name type="scientific">Gongylonema pulchrum</name>
    <dbReference type="NCBI Taxonomy" id="637853"/>
    <lineage>
        <taxon>Eukaryota</taxon>
        <taxon>Metazoa</taxon>
        <taxon>Ecdysozoa</taxon>
        <taxon>Nematoda</taxon>
        <taxon>Chromadorea</taxon>
        <taxon>Rhabditida</taxon>
        <taxon>Spirurina</taxon>
        <taxon>Spiruromorpha</taxon>
        <taxon>Spiruroidea</taxon>
        <taxon>Gongylonematidae</taxon>
        <taxon>Gongylonema</taxon>
    </lineage>
</organism>
<evidence type="ECO:0000313" key="11">
    <source>
        <dbReference type="Proteomes" id="UP000271098"/>
    </source>
</evidence>
<dbReference type="EMBL" id="UYRT01080673">
    <property type="protein sequence ID" value="VDN23172.1"/>
    <property type="molecule type" value="Genomic_DNA"/>
</dbReference>
<gene>
    <name evidence="10" type="ORF">GPUH_LOCUS13883</name>
</gene>
<dbReference type="GO" id="GO:0004674">
    <property type="term" value="F:protein serine/threonine kinase activity"/>
    <property type="evidence" value="ECO:0007669"/>
    <property type="project" value="UniProtKB-KW"/>
</dbReference>
<accession>A0A183DYU2</accession>
<evidence type="ECO:0000256" key="2">
    <source>
        <dbReference type="ARBA" id="ARBA00022527"/>
    </source>
</evidence>
<dbReference type="AlphaFoldDB" id="A0A183DYU2"/>
<evidence type="ECO:0000256" key="1">
    <source>
        <dbReference type="ARBA" id="ARBA00012513"/>
    </source>
</evidence>
<keyword evidence="2" id="KW-0723">Serine/threonine-protein kinase</keyword>
<dbReference type="InterPro" id="IPR050236">
    <property type="entry name" value="Ser_Thr_kinase_AGC"/>
</dbReference>
<dbReference type="PANTHER" id="PTHR24356">
    <property type="entry name" value="SERINE/THREONINE-PROTEIN KINASE"/>
    <property type="match status" value="1"/>
</dbReference>
<evidence type="ECO:0000256" key="6">
    <source>
        <dbReference type="ARBA" id="ARBA00022840"/>
    </source>
</evidence>
<evidence type="ECO:0000256" key="5">
    <source>
        <dbReference type="ARBA" id="ARBA00022777"/>
    </source>
</evidence>
<dbReference type="OrthoDB" id="63267at2759"/>
<dbReference type="Pfam" id="PF00069">
    <property type="entry name" value="Pkinase"/>
    <property type="match status" value="1"/>
</dbReference>
<dbReference type="EC" id="2.7.11.1" evidence="1"/>
<dbReference type="GO" id="GO:0035556">
    <property type="term" value="P:intracellular signal transduction"/>
    <property type="evidence" value="ECO:0007669"/>
    <property type="project" value="TreeGrafter"/>
</dbReference>
<reference evidence="10 11" key="2">
    <citation type="submission" date="2018-11" db="EMBL/GenBank/DDBJ databases">
        <authorList>
            <consortium name="Pathogen Informatics"/>
        </authorList>
    </citation>
    <scope>NUCLEOTIDE SEQUENCE [LARGE SCALE GENOMIC DNA]</scope>
</reference>
<dbReference type="Proteomes" id="UP000271098">
    <property type="component" value="Unassembled WGS sequence"/>
</dbReference>
<evidence type="ECO:0000256" key="3">
    <source>
        <dbReference type="ARBA" id="ARBA00022679"/>
    </source>
</evidence>
<evidence type="ECO:0000259" key="9">
    <source>
        <dbReference type="PROSITE" id="PS50011"/>
    </source>
</evidence>
<keyword evidence="11" id="KW-1185">Reference proteome</keyword>
<protein>
    <recommendedName>
        <fullName evidence="1">non-specific serine/threonine protein kinase</fullName>
        <ecNumber evidence="1">2.7.11.1</ecNumber>
    </recommendedName>
</protein>
<evidence type="ECO:0000313" key="12">
    <source>
        <dbReference type="WBParaSite" id="GPUH_0001389801-mRNA-1"/>
    </source>
</evidence>
<dbReference type="Gene3D" id="3.30.200.20">
    <property type="entry name" value="Phosphorylase Kinase, domain 1"/>
    <property type="match status" value="1"/>
</dbReference>
<dbReference type="InterPro" id="IPR011009">
    <property type="entry name" value="Kinase-like_dom_sf"/>
</dbReference>
<comment type="catalytic activity">
    <reaction evidence="7">
        <text>L-threonyl-[protein] + ATP = O-phospho-L-threonyl-[protein] + ADP + H(+)</text>
        <dbReference type="Rhea" id="RHEA:46608"/>
        <dbReference type="Rhea" id="RHEA-COMP:11060"/>
        <dbReference type="Rhea" id="RHEA-COMP:11605"/>
        <dbReference type="ChEBI" id="CHEBI:15378"/>
        <dbReference type="ChEBI" id="CHEBI:30013"/>
        <dbReference type="ChEBI" id="CHEBI:30616"/>
        <dbReference type="ChEBI" id="CHEBI:61977"/>
        <dbReference type="ChEBI" id="CHEBI:456216"/>
        <dbReference type="EC" id="2.7.11.1"/>
    </reaction>
</comment>
<evidence type="ECO:0000256" key="4">
    <source>
        <dbReference type="ARBA" id="ARBA00022741"/>
    </source>
</evidence>
<keyword evidence="3" id="KW-0808">Transferase</keyword>
<dbReference type="SUPFAM" id="SSF56112">
    <property type="entry name" value="Protein kinase-like (PK-like)"/>
    <property type="match status" value="1"/>
</dbReference>
<reference evidence="12" key="1">
    <citation type="submission" date="2016-06" db="UniProtKB">
        <authorList>
            <consortium name="WormBaseParasite"/>
        </authorList>
    </citation>
    <scope>IDENTIFICATION</scope>
</reference>
<feature type="domain" description="Protein kinase" evidence="9">
    <location>
        <begin position="83"/>
        <end position="179"/>
    </location>
</feature>
<evidence type="ECO:0000256" key="7">
    <source>
        <dbReference type="ARBA" id="ARBA00047899"/>
    </source>
</evidence>
<dbReference type="PANTHER" id="PTHR24356:SF435">
    <property type="entry name" value="SERINE_THREONINE-PROTEIN KINASE SGK-1"/>
    <property type="match status" value="1"/>
</dbReference>
<dbReference type="WBParaSite" id="GPUH_0001389801-mRNA-1">
    <property type="protein sequence ID" value="GPUH_0001389801-mRNA-1"/>
    <property type="gene ID" value="GPUH_0001389801"/>
</dbReference>
<sequence length="179" mass="20922">MLDNHIPAEMEGNNKCPSPLIRCQPVTASDKRKSDFMIQIENGSEMQKKFSDLEKLYDALRQDGLIPDSTTPPPKRKFLEAETKLTDRRKVWIRSFVYLAKRRATQKIYAVKVMSKEHIKLRNEVKHIMAERNVLISNVNHPFLVALHYSFQTKDKLYFVLDYLNGGEVSYIRNNFGFK</sequence>
<dbReference type="GO" id="GO:0005524">
    <property type="term" value="F:ATP binding"/>
    <property type="evidence" value="ECO:0007669"/>
    <property type="project" value="UniProtKB-KW"/>
</dbReference>
<keyword evidence="5" id="KW-0418">Kinase</keyword>
<keyword evidence="6" id="KW-0067">ATP-binding</keyword>
<comment type="catalytic activity">
    <reaction evidence="8">
        <text>L-seryl-[protein] + ATP = O-phospho-L-seryl-[protein] + ADP + H(+)</text>
        <dbReference type="Rhea" id="RHEA:17989"/>
        <dbReference type="Rhea" id="RHEA-COMP:9863"/>
        <dbReference type="Rhea" id="RHEA-COMP:11604"/>
        <dbReference type="ChEBI" id="CHEBI:15378"/>
        <dbReference type="ChEBI" id="CHEBI:29999"/>
        <dbReference type="ChEBI" id="CHEBI:30616"/>
        <dbReference type="ChEBI" id="CHEBI:83421"/>
        <dbReference type="ChEBI" id="CHEBI:456216"/>
        <dbReference type="EC" id="2.7.11.1"/>
    </reaction>
</comment>